<dbReference type="Proteomes" id="UP000000598">
    <property type="component" value="Chromosome D"/>
</dbReference>
<feature type="transmembrane region" description="Helical" evidence="6">
    <location>
        <begin position="110"/>
        <end position="132"/>
    </location>
</feature>
<dbReference type="Pfam" id="PF01284">
    <property type="entry name" value="MARVEL"/>
    <property type="match status" value="1"/>
</dbReference>
<evidence type="ECO:0000256" key="4">
    <source>
        <dbReference type="ARBA" id="ARBA00023136"/>
    </source>
</evidence>
<name>Q6CRJ1_KLULA</name>
<evidence type="ECO:0000313" key="9">
    <source>
        <dbReference type="Proteomes" id="UP000000598"/>
    </source>
</evidence>
<keyword evidence="4 6" id="KW-0472">Membrane</keyword>
<dbReference type="AlphaFoldDB" id="Q6CRJ1"/>
<dbReference type="STRING" id="284590.Q6CRJ1"/>
<gene>
    <name evidence="8" type="ORF">KLLA0_D08646g</name>
</gene>
<dbReference type="HOGENOM" id="CLU_973384_0_0_1"/>
<dbReference type="GeneID" id="2892909"/>
<evidence type="ECO:0000313" key="8">
    <source>
        <dbReference type="EMBL" id="CAH00544.1"/>
    </source>
</evidence>
<protein>
    <submittedName>
        <fullName evidence="8">KLLA0D08646p</fullName>
    </submittedName>
</protein>
<dbReference type="GO" id="GO:0016020">
    <property type="term" value="C:membrane"/>
    <property type="evidence" value="ECO:0007669"/>
    <property type="project" value="UniProtKB-SubCell"/>
</dbReference>
<evidence type="ECO:0000256" key="2">
    <source>
        <dbReference type="ARBA" id="ARBA00022692"/>
    </source>
</evidence>
<feature type="compositionally biased region" description="Polar residues" evidence="5">
    <location>
        <begin position="269"/>
        <end position="286"/>
    </location>
</feature>
<accession>Q6CRJ1</accession>
<keyword evidence="3 6" id="KW-1133">Transmembrane helix</keyword>
<dbReference type="PANTHER" id="PTHR37451">
    <property type="entry name" value="MARVEL DOMAIN"/>
    <property type="match status" value="1"/>
</dbReference>
<dbReference type="eggNOG" id="ENOG502RZI4">
    <property type="taxonomic scope" value="Eukaryota"/>
</dbReference>
<dbReference type="FunCoup" id="Q6CRJ1">
    <property type="interactions" value="28"/>
</dbReference>
<keyword evidence="9" id="KW-1185">Reference proteome</keyword>
<comment type="subcellular location">
    <subcellularLocation>
        <location evidence="1">Membrane</location>
        <topology evidence="1">Multi-pass membrane protein</topology>
    </subcellularLocation>
</comment>
<proteinExistence type="predicted"/>
<dbReference type="InterPro" id="IPR008253">
    <property type="entry name" value="Marvel"/>
</dbReference>
<dbReference type="PaxDb" id="284590-Q6CRJ1"/>
<dbReference type="KEGG" id="kla:KLLA0_D08646g"/>
<feature type="transmembrane region" description="Helical" evidence="6">
    <location>
        <begin position="144"/>
        <end position="164"/>
    </location>
</feature>
<feature type="domain" description="MARVEL" evidence="7">
    <location>
        <begin position="75"/>
        <end position="212"/>
    </location>
</feature>
<evidence type="ECO:0000256" key="5">
    <source>
        <dbReference type="SAM" id="MobiDB-lite"/>
    </source>
</evidence>
<dbReference type="PANTHER" id="PTHR37451:SF1">
    <property type="entry name" value="MARVEL DOMAIN-CONTAINING PROTEIN"/>
    <property type="match status" value="1"/>
</dbReference>
<feature type="transmembrane region" description="Helical" evidence="6">
    <location>
        <begin position="195"/>
        <end position="216"/>
    </location>
</feature>
<evidence type="ECO:0000256" key="3">
    <source>
        <dbReference type="ARBA" id="ARBA00022989"/>
    </source>
</evidence>
<dbReference type="RefSeq" id="XP_453448.1">
    <property type="nucleotide sequence ID" value="XM_453448.1"/>
</dbReference>
<evidence type="ECO:0000256" key="6">
    <source>
        <dbReference type="SAM" id="Phobius"/>
    </source>
</evidence>
<evidence type="ECO:0000259" key="7">
    <source>
        <dbReference type="Pfam" id="PF01284"/>
    </source>
</evidence>
<keyword evidence="2 6" id="KW-0812">Transmembrane</keyword>
<evidence type="ECO:0000256" key="1">
    <source>
        <dbReference type="ARBA" id="ARBA00004141"/>
    </source>
</evidence>
<reference evidence="8 9" key="1">
    <citation type="journal article" date="2004" name="Nature">
        <title>Genome evolution in yeasts.</title>
        <authorList>
            <consortium name="Genolevures"/>
            <person name="Dujon B."/>
            <person name="Sherman D."/>
            <person name="Fischer G."/>
            <person name="Durrens P."/>
            <person name="Casaregola S."/>
            <person name="Lafontaine I."/>
            <person name="de Montigny J."/>
            <person name="Marck C."/>
            <person name="Neuveglise C."/>
            <person name="Talla E."/>
            <person name="Goffard N."/>
            <person name="Frangeul L."/>
            <person name="Aigle M."/>
            <person name="Anthouard V."/>
            <person name="Babour A."/>
            <person name="Barbe V."/>
            <person name="Barnay S."/>
            <person name="Blanchin S."/>
            <person name="Beckerich J.M."/>
            <person name="Beyne E."/>
            <person name="Bleykasten C."/>
            <person name="Boisrame A."/>
            <person name="Boyer J."/>
            <person name="Cattolico L."/>
            <person name="Confanioleri F."/>
            <person name="de Daruvar A."/>
            <person name="Despons L."/>
            <person name="Fabre E."/>
            <person name="Fairhead C."/>
            <person name="Ferry-Dumazet H."/>
            <person name="Groppi A."/>
            <person name="Hantraye F."/>
            <person name="Hennequin C."/>
            <person name="Jauniaux N."/>
            <person name="Joyet P."/>
            <person name="Kachouri R."/>
            <person name="Kerrest A."/>
            <person name="Koszul R."/>
            <person name="Lemaire M."/>
            <person name="Lesur I."/>
            <person name="Ma L."/>
            <person name="Muller H."/>
            <person name="Nicaud J.M."/>
            <person name="Nikolski M."/>
            <person name="Oztas S."/>
            <person name="Ozier-Kalogeropoulos O."/>
            <person name="Pellenz S."/>
            <person name="Potier S."/>
            <person name="Richard G.F."/>
            <person name="Straub M.L."/>
            <person name="Suleau A."/>
            <person name="Swennene D."/>
            <person name="Tekaia F."/>
            <person name="Wesolowski-Louvel M."/>
            <person name="Westhof E."/>
            <person name="Wirth B."/>
            <person name="Zeniou-Meyer M."/>
            <person name="Zivanovic I."/>
            <person name="Bolotin-Fukuhara M."/>
            <person name="Thierry A."/>
            <person name="Bouchier C."/>
            <person name="Caudron B."/>
            <person name="Scarpelli C."/>
            <person name="Gaillardin C."/>
            <person name="Weissenbach J."/>
            <person name="Wincker P."/>
            <person name="Souciet J.L."/>
        </authorList>
    </citation>
    <scope>NUCLEOTIDE SEQUENCE [LARGE SCALE GENOMIC DNA]</scope>
    <source>
        <strain evidence="9">ATCC 8585 / CBS 2359 / DSM 70799 / NBRC 1267 / NRRL Y-1140 / WM37</strain>
    </source>
</reference>
<dbReference type="InParanoid" id="Q6CRJ1"/>
<sequence>MSNIERAAPETQPDTEPVVAVPLTDEPVVAAPAPATVPDTTVPASQPVDVQPMSEPVIQETPSSKSYFPYTSSLFHNIVRGLQSMFTSLVLSLTATSIAKASWGDSKTNFGLAVSVMTFVYFLAGGIFWGFASASARSAVPVSVFFGLEAFFVLMWFCAFVVLADNFSHSCNYGSFFWTSSSSDDWSVSCKAGKAAAAFAAFAWLFFVVSFIIYIFNVLRPVLSHYGSSGWLKTNAVELNPWTFLSGTFIFNNFVAQEDFKHEEGLPETATNSTYEPQNQVPPTTV</sequence>
<dbReference type="EMBL" id="CR382124">
    <property type="protein sequence ID" value="CAH00544.1"/>
    <property type="molecule type" value="Genomic_DNA"/>
</dbReference>
<organism evidence="8 9">
    <name type="scientific">Kluyveromyces lactis (strain ATCC 8585 / CBS 2359 / DSM 70799 / NBRC 1267 / NRRL Y-1140 / WM37)</name>
    <name type="common">Yeast</name>
    <name type="synonym">Candida sphaerica</name>
    <dbReference type="NCBI Taxonomy" id="284590"/>
    <lineage>
        <taxon>Eukaryota</taxon>
        <taxon>Fungi</taxon>
        <taxon>Dikarya</taxon>
        <taxon>Ascomycota</taxon>
        <taxon>Saccharomycotina</taxon>
        <taxon>Saccharomycetes</taxon>
        <taxon>Saccharomycetales</taxon>
        <taxon>Saccharomycetaceae</taxon>
        <taxon>Kluyveromyces</taxon>
    </lineage>
</organism>
<feature type="region of interest" description="Disordered" evidence="5">
    <location>
        <begin position="264"/>
        <end position="286"/>
    </location>
</feature>